<dbReference type="PANTHER" id="PTHR43169:SF2">
    <property type="entry name" value="NAD_GMP SYNTHASE DOMAIN-CONTAINING PROTEIN"/>
    <property type="match status" value="1"/>
</dbReference>
<dbReference type="InterPro" id="IPR005232">
    <property type="entry name" value="LarE"/>
</dbReference>
<feature type="active site" description="Nucleophile and sulfur donor" evidence="1">
    <location>
        <position position="173"/>
    </location>
</feature>
<name>A0A0T5XAA2_9BACT</name>
<dbReference type="GO" id="GO:0016783">
    <property type="term" value="F:sulfurtransferase activity"/>
    <property type="evidence" value="ECO:0007669"/>
    <property type="project" value="InterPro"/>
</dbReference>
<evidence type="ECO:0000313" key="4">
    <source>
        <dbReference type="Proteomes" id="UP000005273"/>
    </source>
</evidence>
<evidence type="ECO:0000259" key="2">
    <source>
        <dbReference type="Pfam" id="PF00733"/>
    </source>
</evidence>
<gene>
    <name evidence="3" type="ORF">HMPREF1705_04571</name>
</gene>
<dbReference type="OrthoDB" id="9776919at2"/>
<dbReference type="STRING" id="592015.HMPREF1705_04571"/>
<evidence type="ECO:0000313" key="3">
    <source>
        <dbReference type="EMBL" id="KRT35299.1"/>
    </source>
</evidence>
<dbReference type="PANTHER" id="PTHR43169">
    <property type="entry name" value="EXSB FAMILY PROTEIN"/>
    <property type="match status" value="1"/>
</dbReference>
<keyword evidence="4" id="KW-1185">Reference proteome</keyword>
<protein>
    <submittedName>
        <fullName evidence="3">TIGR00268 family protein</fullName>
    </submittedName>
</protein>
<dbReference type="Gene3D" id="3.40.50.620">
    <property type="entry name" value="HUPs"/>
    <property type="match status" value="1"/>
</dbReference>
<dbReference type="InterPro" id="IPR001962">
    <property type="entry name" value="Asn_synthase"/>
</dbReference>
<accession>A0A0T5XAA2</accession>
<dbReference type="AlphaFoldDB" id="A0A0T5XAA2"/>
<dbReference type="Proteomes" id="UP000005273">
    <property type="component" value="Unassembled WGS sequence"/>
</dbReference>
<organism evidence="3 4">
    <name type="scientific">Acetomicrobium hydrogeniformans ATCC BAA-1850</name>
    <dbReference type="NCBI Taxonomy" id="592015"/>
    <lineage>
        <taxon>Bacteria</taxon>
        <taxon>Thermotogati</taxon>
        <taxon>Synergistota</taxon>
        <taxon>Synergistia</taxon>
        <taxon>Synergistales</taxon>
        <taxon>Acetomicrobiaceae</taxon>
        <taxon>Acetomicrobium</taxon>
    </lineage>
</organism>
<dbReference type="RefSeq" id="WP_009202064.1">
    <property type="nucleotide sequence ID" value="NZ_ACJX03000001.1"/>
</dbReference>
<comment type="caution">
    <text evidence="3">The sequence shown here is derived from an EMBL/GenBank/DDBJ whole genome shotgun (WGS) entry which is preliminary data.</text>
</comment>
<sequence>MSKWTKLLEYINKYDNILILLSGGLDSSFLAYTCSKVEGNVLAVTFSSPLIPDDEVEEAKKVAETFGLEHHVIYSDDLSVSEIRQNHPRRCYFCRKNRDTLVMKWLEKFALKGYVVMDGVTESDTMEYRPGLEAAKEDGVHHPLKEAGLRKEDIRKLAREFDLKFWDKPPSPCLATRFPYYTTLSVEEIGQVSRAEKELASLGLKEVRVRCYRPKVAVVEVSREDMGKAWAVRDELRSLLQGLGFVVVALDLEGHRSGKMDSLAGGI</sequence>
<reference evidence="4" key="1">
    <citation type="submission" date="2012-09" db="EMBL/GenBank/DDBJ databases">
        <authorList>
            <person name="Weinstock G."/>
            <person name="Sodergren E."/>
            <person name="Clifton S."/>
            <person name="Fulton L."/>
            <person name="Fulton B."/>
            <person name="Courtney L."/>
            <person name="Fronick C."/>
            <person name="Harrison M."/>
            <person name="Strong C."/>
            <person name="Farmer C."/>
            <person name="Delehaunty K."/>
            <person name="Markovic C."/>
            <person name="Hall O."/>
            <person name="Minx P."/>
            <person name="Tomlinson C."/>
            <person name="Mitreva M."/>
            <person name="Nelson J."/>
            <person name="Hou S."/>
            <person name="Wollam A."/>
            <person name="Pepin K.H."/>
            <person name="Johnson M."/>
            <person name="Bhonagiri V."/>
            <person name="Nash W.E."/>
            <person name="Suruliraj S."/>
            <person name="Warren W."/>
            <person name="Chinwalla A."/>
            <person name="Mardis E.R."/>
            <person name="Wilson R.K."/>
        </authorList>
    </citation>
    <scope>NUCLEOTIDE SEQUENCE [LARGE SCALE GENOMIC DNA]</scope>
    <source>
        <strain evidence="4">OS1</strain>
    </source>
</reference>
<dbReference type="InterPro" id="IPR052188">
    <property type="entry name" value="Ni-pincer_cofactor_biosynth"/>
</dbReference>
<dbReference type="NCBIfam" id="TIGR00268">
    <property type="entry name" value="ATP-dependent sacrificial sulfur transferase LarE"/>
    <property type="match status" value="1"/>
</dbReference>
<dbReference type="eggNOG" id="COG1606">
    <property type="taxonomic scope" value="Bacteria"/>
</dbReference>
<evidence type="ECO:0000256" key="1">
    <source>
        <dbReference type="PIRSR" id="PIRSR006661-1"/>
    </source>
</evidence>
<dbReference type="InterPro" id="IPR014729">
    <property type="entry name" value="Rossmann-like_a/b/a_fold"/>
</dbReference>
<dbReference type="Pfam" id="PF00733">
    <property type="entry name" value="Asn_synthase"/>
    <property type="match status" value="1"/>
</dbReference>
<dbReference type="GO" id="GO:0006529">
    <property type="term" value="P:asparagine biosynthetic process"/>
    <property type="evidence" value="ECO:0007669"/>
    <property type="project" value="InterPro"/>
</dbReference>
<dbReference type="PIRSF" id="PIRSF006661">
    <property type="entry name" value="PP-lp_UCP006661"/>
    <property type="match status" value="1"/>
</dbReference>
<dbReference type="CDD" id="cd01990">
    <property type="entry name" value="LarE-like"/>
    <property type="match status" value="1"/>
</dbReference>
<proteinExistence type="predicted"/>
<dbReference type="EMBL" id="ACJX03000001">
    <property type="protein sequence ID" value="KRT35299.1"/>
    <property type="molecule type" value="Genomic_DNA"/>
</dbReference>
<dbReference type="GO" id="GO:0004066">
    <property type="term" value="F:asparagine synthase (glutamine-hydrolyzing) activity"/>
    <property type="evidence" value="ECO:0007669"/>
    <property type="project" value="InterPro"/>
</dbReference>
<feature type="domain" description="Asparagine synthetase" evidence="2">
    <location>
        <begin position="19"/>
        <end position="76"/>
    </location>
</feature>
<dbReference type="SUPFAM" id="SSF52402">
    <property type="entry name" value="Adenine nucleotide alpha hydrolases-like"/>
    <property type="match status" value="1"/>
</dbReference>